<reference evidence="2" key="1">
    <citation type="journal article" date="2023" name="Genome Biol. Evol.">
        <title>First Whole Genome Sequence and Flow Cytometry Genome Size Data for the Lichen-Forming Fungus Ramalina farinacea (Ascomycota).</title>
        <authorList>
            <person name="Llewellyn T."/>
            <person name="Mian S."/>
            <person name="Hill R."/>
            <person name="Leitch I.J."/>
            <person name="Gaya E."/>
        </authorList>
    </citation>
    <scope>NUCLEOTIDE SEQUENCE</scope>
    <source>
        <strain evidence="2">LIQ254RAFAR</strain>
    </source>
</reference>
<dbReference type="Pfam" id="PF00069">
    <property type="entry name" value="Pkinase"/>
    <property type="match status" value="1"/>
</dbReference>
<dbReference type="InterPro" id="IPR000719">
    <property type="entry name" value="Prot_kinase_dom"/>
</dbReference>
<dbReference type="PROSITE" id="PS50011">
    <property type="entry name" value="PROTEIN_KINASE_DOM"/>
    <property type="match status" value="1"/>
</dbReference>
<dbReference type="InterPro" id="IPR011009">
    <property type="entry name" value="Kinase-like_dom_sf"/>
</dbReference>
<dbReference type="Gene3D" id="3.30.200.20">
    <property type="entry name" value="Phosphorylase Kinase, domain 1"/>
    <property type="match status" value="1"/>
</dbReference>
<protein>
    <recommendedName>
        <fullName evidence="1">Protein kinase domain-containing protein</fullName>
    </recommendedName>
</protein>
<dbReference type="PANTHER" id="PTHR44329">
    <property type="entry name" value="SERINE/THREONINE-PROTEIN KINASE TNNI3K-RELATED"/>
    <property type="match status" value="1"/>
</dbReference>
<name>A0AA43QWD7_9LECA</name>
<dbReference type="Gene3D" id="1.10.510.10">
    <property type="entry name" value="Transferase(Phosphotransferase) domain 1"/>
    <property type="match status" value="1"/>
</dbReference>
<accession>A0AA43QWD7</accession>
<keyword evidence="3" id="KW-1185">Reference proteome</keyword>
<dbReference type="AlphaFoldDB" id="A0AA43QWD7"/>
<dbReference type="InterPro" id="IPR051681">
    <property type="entry name" value="Ser/Thr_Kinases-Pseudokinases"/>
</dbReference>
<comment type="caution">
    <text evidence="2">The sequence shown here is derived from an EMBL/GenBank/DDBJ whole genome shotgun (WGS) entry which is preliminary data.</text>
</comment>
<dbReference type="GO" id="GO:0005524">
    <property type="term" value="F:ATP binding"/>
    <property type="evidence" value="ECO:0007669"/>
    <property type="project" value="InterPro"/>
</dbReference>
<dbReference type="SMART" id="SM00220">
    <property type="entry name" value="S_TKc"/>
    <property type="match status" value="1"/>
</dbReference>
<dbReference type="GO" id="GO:0004674">
    <property type="term" value="F:protein serine/threonine kinase activity"/>
    <property type="evidence" value="ECO:0007669"/>
    <property type="project" value="TreeGrafter"/>
</dbReference>
<sequence length="369" mass="41671">MNSFEYSYEKSQQEWSPIASALPSVFNSVAISNEFTCDHDLVQASKLYSLPRVDVQPDTNMHYKGIPLGHYEHISLGAGASYTVYKRKFKQWDKVVAIKYIKSPATPGYNEDTSGGAQRLTVLREIHALCLFKDYPTIINLLAWGHSGVGENFSYLITDYAPLGSLDCFLRERKQGLKADCLFQICLDVADGIHAMHSQRWVHGDVKTANILMFEGNPRQGQFMAKLSDLGFSMSLDFDNEDTCYRGTDLYNAPEVRSGRSRRIKDLNPLACDVYSLGLLIWTVFKHGDFFLKGIDISVTDDSLDAQILDSVSAPQILGYALKFANDRASQDEARVLYQVFSACLQVDDKARLPVREIYRLLAWPIERM</sequence>
<feature type="domain" description="Protein kinase" evidence="1">
    <location>
        <begin position="70"/>
        <end position="365"/>
    </location>
</feature>
<dbReference type="CDD" id="cd00180">
    <property type="entry name" value="PKc"/>
    <property type="match status" value="1"/>
</dbReference>
<evidence type="ECO:0000259" key="1">
    <source>
        <dbReference type="PROSITE" id="PS50011"/>
    </source>
</evidence>
<evidence type="ECO:0000313" key="3">
    <source>
        <dbReference type="Proteomes" id="UP001161017"/>
    </source>
</evidence>
<evidence type="ECO:0000313" key="2">
    <source>
        <dbReference type="EMBL" id="MDI1492143.1"/>
    </source>
</evidence>
<gene>
    <name evidence="2" type="ORF">OHK93_003355</name>
</gene>
<dbReference type="SUPFAM" id="SSF56112">
    <property type="entry name" value="Protein kinase-like (PK-like)"/>
    <property type="match status" value="1"/>
</dbReference>
<organism evidence="2 3">
    <name type="scientific">Ramalina farinacea</name>
    <dbReference type="NCBI Taxonomy" id="258253"/>
    <lineage>
        <taxon>Eukaryota</taxon>
        <taxon>Fungi</taxon>
        <taxon>Dikarya</taxon>
        <taxon>Ascomycota</taxon>
        <taxon>Pezizomycotina</taxon>
        <taxon>Lecanoromycetes</taxon>
        <taxon>OSLEUM clade</taxon>
        <taxon>Lecanoromycetidae</taxon>
        <taxon>Lecanorales</taxon>
        <taxon>Lecanorineae</taxon>
        <taxon>Ramalinaceae</taxon>
        <taxon>Ramalina</taxon>
    </lineage>
</organism>
<dbReference type="EMBL" id="JAPUFD010000017">
    <property type="protein sequence ID" value="MDI1492143.1"/>
    <property type="molecule type" value="Genomic_DNA"/>
</dbReference>
<dbReference type="Proteomes" id="UP001161017">
    <property type="component" value="Unassembled WGS sequence"/>
</dbReference>
<proteinExistence type="predicted"/>